<sequence>MSLQPLPVEQQGVLHTTVDVAPATLDEWATERDKAPREALAVQVKPDLAPPWATISLTKADFDAFERMARGHVRFRADPSEIVDRRLMAANLFDEVGKATEIGSWIRKIMLRGNSWKAEKAMQHPASFRVWAMGNSSLIVTTSPDAGAGLMQCSIEYCPTEDIGRHLLVWSGLQPSWAMKFTMKISKHAFENKIDGDVCPSAVFEDDAAVFCRESWGFVILSDSRGAGGFSWVYAPARGAAILEACGDADLVLSRDDSKPFWQLLIGAAFVMSLGE</sequence>
<dbReference type="EMBL" id="CP072384">
    <property type="protein sequence ID" value="QUC09030.1"/>
    <property type="molecule type" value="Genomic_DNA"/>
</dbReference>
<organism evidence="1 2">
    <name type="scientific">Arachnia rubra</name>
    <dbReference type="NCBI Taxonomy" id="1547448"/>
    <lineage>
        <taxon>Bacteria</taxon>
        <taxon>Bacillati</taxon>
        <taxon>Actinomycetota</taxon>
        <taxon>Actinomycetes</taxon>
        <taxon>Propionibacteriales</taxon>
        <taxon>Propionibacteriaceae</taxon>
        <taxon>Arachnia</taxon>
    </lineage>
</organism>
<reference evidence="1 2" key="1">
    <citation type="submission" date="2021-03" db="EMBL/GenBank/DDBJ databases">
        <title>Human Oral Microbial Genomes.</title>
        <authorList>
            <person name="Johnston C.D."/>
            <person name="Chen T."/>
            <person name="Dewhirst F.E."/>
        </authorList>
    </citation>
    <scope>NUCLEOTIDE SEQUENCE [LARGE SCALE GENOMIC DNA]</scope>
    <source>
        <strain evidence="1 2">DSMZ 100122</strain>
    </source>
</reference>
<proteinExistence type="predicted"/>
<name>A0ABX7Y885_9ACTN</name>
<evidence type="ECO:0000313" key="1">
    <source>
        <dbReference type="EMBL" id="QUC09030.1"/>
    </source>
</evidence>
<protein>
    <submittedName>
        <fullName evidence="1">Uncharacterized protein</fullName>
    </submittedName>
</protein>
<dbReference type="RefSeq" id="WP_212325933.1">
    <property type="nucleotide sequence ID" value="NZ_AP024463.1"/>
</dbReference>
<keyword evidence="2" id="KW-1185">Reference proteome</keyword>
<evidence type="ECO:0000313" key="2">
    <source>
        <dbReference type="Proteomes" id="UP000678513"/>
    </source>
</evidence>
<gene>
    <name evidence="1" type="ORF">J5A65_04695</name>
</gene>
<dbReference type="Proteomes" id="UP000678513">
    <property type="component" value="Chromosome"/>
</dbReference>
<accession>A0ABX7Y885</accession>